<name>A0A4R7EVE1_9FLAO</name>
<evidence type="ECO:0000313" key="3">
    <source>
        <dbReference type="EMBL" id="TDS58146.1"/>
    </source>
</evidence>
<keyword evidence="4" id="KW-1185">Reference proteome</keyword>
<evidence type="ECO:0000256" key="2">
    <source>
        <dbReference type="SAM" id="Phobius"/>
    </source>
</evidence>
<feature type="coiled-coil region" evidence="1">
    <location>
        <begin position="45"/>
        <end position="72"/>
    </location>
</feature>
<protein>
    <recommendedName>
        <fullName evidence="5">Tetratricopeptide repeat protein</fullName>
    </recommendedName>
</protein>
<evidence type="ECO:0008006" key="5">
    <source>
        <dbReference type="Google" id="ProtNLM"/>
    </source>
</evidence>
<keyword evidence="2" id="KW-0812">Transmembrane</keyword>
<accession>A0A4R7EVE1</accession>
<comment type="caution">
    <text evidence="3">The sequence shown here is derived from an EMBL/GenBank/DDBJ whole genome shotgun (WGS) entry which is preliminary data.</text>
</comment>
<proteinExistence type="predicted"/>
<keyword evidence="2" id="KW-1133">Transmembrane helix</keyword>
<gene>
    <name evidence="3" type="ORF">C8P70_11358</name>
</gene>
<keyword evidence="1" id="KW-0175">Coiled coil</keyword>
<dbReference type="RefSeq" id="WP_133712599.1">
    <property type="nucleotide sequence ID" value="NZ_SOAG01000013.1"/>
</dbReference>
<keyword evidence="2" id="KW-0472">Membrane</keyword>
<dbReference type="AlphaFoldDB" id="A0A4R7EVE1"/>
<sequence>MNTSDLIEKYIQKKATAEELEIIKQLMDRDSEFKSEVSFHLEIRKAIEKEERERLKQRLQSLEQNKQNKRFLSLWWKIAAVFVVGAGLLWLFNQPVNYEKIYVENFEIYPNIVAPTVRDFNGSEESIAKAFNYYDSRNYREAAKAFGALQTEDAHFYYAMSLMGDHQIEKAIEIMKSFDLQSSEKYKNQINWYLALGYLKIRDKDKSIIYLKKVIKNDQTRASDAQKIMLKLK</sequence>
<evidence type="ECO:0000256" key="1">
    <source>
        <dbReference type="SAM" id="Coils"/>
    </source>
</evidence>
<dbReference type="Gene3D" id="1.25.40.10">
    <property type="entry name" value="Tetratricopeptide repeat domain"/>
    <property type="match status" value="1"/>
</dbReference>
<organism evidence="3 4">
    <name type="scientific">Myroides indicus</name>
    <dbReference type="NCBI Taxonomy" id="1323422"/>
    <lineage>
        <taxon>Bacteria</taxon>
        <taxon>Pseudomonadati</taxon>
        <taxon>Bacteroidota</taxon>
        <taxon>Flavobacteriia</taxon>
        <taxon>Flavobacteriales</taxon>
        <taxon>Flavobacteriaceae</taxon>
        <taxon>Myroides</taxon>
    </lineage>
</organism>
<dbReference type="Proteomes" id="UP000295215">
    <property type="component" value="Unassembled WGS sequence"/>
</dbReference>
<feature type="transmembrane region" description="Helical" evidence="2">
    <location>
        <begin position="74"/>
        <end position="92"/>
    </location>
</feature>
<dbReference type="InterPro" id="IPR011990">
    <property type="entry name" value="TPR-like_helical_dom_sf"/>
</dbReference>
<evidence type="ECO:0000313" key="4">
    <source>
        <dbReference type="Proteomes" id="UP000295215"/>
    </source>
</evidence>
<dbReference type="OrthoDB" id="979271at2"/>
<reference evidence="3 4" key="1">
    <citation type="submission" date="2019-03" db="EMBL/GenBank/DDBJ databases">
        <title>Genomic Encyclopedia of Archaeal and Bacterial Type Strains, Phase II (KMG-II): from individual species to whole genera.</title>
        <authorList>
            <person name="Goeker M."/>
        </authorList>
    </citation>
    <scope>NUCLEOTIDE SEQUENCE [LARGE SCALE GENOMIC DNA]</scope>
    <source>
        <strain evidence="3 4">DSM 28213</strain>
    </source>
</reference>
<dbReference type="EMBL" id="SOAG01000013">
    <property type="protein sequence ID" value="TDS58146.1"/>
    <property type="molecule type" value="Genomic_DNA"/>
</dbReference>
<dbReference type="SUPFAM" id="SSF48452">
    <property type="entry name" value="TPR-like"/>
    <property type="match status" value="1"/>
</dbReference>